<dbReference type="RefSeq" id="WP_055199880.1">
    <property type="nucleotide sequence ID" value="NZ_BTHH01000004.1"/>
</dbReference>
<organism evidence="1 2">
    <name type="scientific">Blautia wexlerae</name>
    <dbReference type="NCBI Taxonomy" id="418240"/>
    <lineage>
        <taxon>Bacteria</taxon>
        <taxon>Bacillati</taxon>
        <taxon>Bacillota</taxon>
        <taxon>Clostridia</taxon>
        <taxon>Lachnospirales</taxon>
        <taxon>Lachnospiraceae</taxon>
        <taxon>Blautia</taxon>
    </lineage>
</organism>
<dbReference type="EMBL" id="CYZN01000005">
    <property type="protein sequence ID" value="CUN76196.1"/>
    <property type="molecule type" value="Genomic_DNA"/>
</dbReference>
<proteinExistence type="predicted"/>
<name>A0A173ZL52_9FIRM</name>
<accession>A0A173ZL52</accession>
<dbReference type="Proteomes" id="UP000095431">
    <property type="component" value="Unassembled WGS sequence"/>
</dbReference>
<sequence length="347" mass="41643">MAYQFTRQEPCYDHILFVLALDRDKMKERILIGTEQQIRFRLDGNKDNDVIYDITRPLGRFLIDFEYDKEKNWNIYGLAPLRDALHTNRWKQPALEQTAGDFLAKKYLTGDPVRMYATFRIWNEYLVTREYRDRNTACDRFIEKIQILTQAFQTENVMNFNSDTGKPERFHTGSLYFRNTPAEITRLELWFPDNRRRTECVAAYSSFYPLITYYLNRLNDWGLCFRQCKVCGKYFLAKSQRYELCSDKCRKAQALQNKREFDERARENNYDLLYKNECQNWRNKINKSQKTANFPIERLEEMKNAFDLFKKEALQRKKAVKAGATSPTEFTDWLYQQNNIILKLSKI</sequence>
<evidence type="ECO:0000313" key="2">
    <source>
        <dbReference type="Proteomes" id="UP000095431"/>
    </source>
</evidence>
<dbReference type="AlphaFoldDB" id="A0A173ZL52"/>
<protein>
    <submittedName>
        <fullName evidence="1">Uncharacterized protein</fullName>
    </submittedName>
</protein>
<reference evidence="1 2" key="1">
    <citation type="submission" date="2015-09" db="EMBL/GenBank/DDBJ databases">
        <authorList>
            <consortium name="Pathogen Informatics"/>
        </authorList>
    </citation>
    <scope>NUCLEOTIDE SEQUENCE [LARGE SCALE GENOMIC DNA]</scope>
    <source>
        <strain evidence="1 2">2789STDY5834863</strain>
    </source>
</reference>
<dbReference type="eggNOG" id="ENOG502Z93T">
    <property type="taxonomic scope" value="Bacteria"/>
</dbReference>
<evidence type="ECO:0000313" key="1">
    <source>
        <dbReference type="EMBL" id="CUN76196.1"/>
    </source>
</evidence>
<gene>
    <name evidence="1" type="ORF">ERS852478_01014</name>
</gene>